<evidence type="ECO:0000313" key="3">
    <source>
        <dbReference type="Proteomes" id="UP000232722"/>
    </source>
</evidence>
<protein>
    <submittedName>
        <fullName evidence="2">Uncharacterized protein</fullName>
    </submittedName>
</protein>
<reference evidence="2 3" key="1">
    <citation type="submission" date="2016-04" db="EMBL/GenBank/DDBJ databases">
        <title>Genome analyses suggest a sexual origin of heterokaryosis in a supposedly ancient asexual fungus.</title>
        <authorList>
            <person name="Ropars J."/>
            <person name="Sedzielewska K."/>
            <person name="Noel J."/>
            <person name="Charron P."/>
            <person name="Farinelli L."/>
            <person name="Marton T."/>
            <person name="Kruger M."/>
            <person name="Pelin A."/>
            <person name="Brachmann A."/>
            <person name="Corradi N."/>
        </authorList>
    </citation>
    <scope>NUCLEOTIDE SEQUENCE [LARGE SCALE GENOMIC DNA]</scope>
    <source>
        <strain evidence="2 3">A5</strain>
    </source>
</reference>
<organism evidence="2 3">
    <name type="scientific">Rhizophagus irregularis</name>
    <dbReference type="NCBI Taxonomy" id="588596"/>
    <lineage>
        <taxon>Eukaryota</taxon>
        <taxon>Fungi</taxon>
        <taxon>Fungi incertae sedis</taxon>
        <taxon>Mucoromycota</taxon>
        <taxon>Glomeromycotina</taxon>
        <taxon>Glomeromycetes</taxon>
        <taxon>Glomerales</taxon>
        <taxon>Glomeraceae</taxon>
        <taxon>Rhizophagus</taxon>
    </lineage>
</organism>
<reference evidence="2 3" key="2">
    <citation type="submission" date="2017-09" db="EMBL/GenBank/DDBJ databases">
        <title>Extensive intraspecific genome diversity in a model arbuscular mycorrhizal fungus.</title>
        <authorList>
            <person name="Chen E.C."/>
            <person name="Morin E."/>
            <person name="Beaudet D."/>
            <person name="Noel J."/>
            <person name="Ndikumana S."/>
            <person name="Charron P."/>
            <person name="St-Onge C."/>
            <person name="Giorgi J."/>
            <person name="Grigoriev I.V."/>
            <person name="Roux C."/>
            <person name="Martin F.M."/>
            <person name="Corradi N."/>
        </authorList>
    </citation>
    <scope>NUCLEOTIDE SEQUENCE [LARGE SCALE GENOMIC DNA]</scope>
    <source>
        <strain evidence="2 3">A5</strain>
    </source>
</reference>
<feature type="region of interest" description="Disordered" evidence="1">
    <location>
        <begin position="83"/>
        <end position="105"/>
    </location>
</feature>
<sequence>MSTNETFITEIQNFAYIILKYTEDNDIQDILILPFKSFTVLACGHISRGLCLENFILLTILSQKSSEALVGVNLEYTQNMDLEKSPNGTSNVQEGTEKISKEAPPKYSGRRIKRRNLFFERGYTRIIYSRFVGIWHISNTNGLIYARKHSPGVGTLVMEY</sequence>
<dbReference type="AlphaFoldDB" id="A0A2N0NZI6"/>
<gene>
    <name evidence="2" type="ORF">RhiirA5_428845</name>
</gene>
<dbReference type="Proteomes" id="UP000232722">
    <property type="component" value="Unassembled WGS sequence"/>
</dbReference>
<name>A0A2N0NZI6_9GLOM</name>
<accession>A0A2N0NZI6</accession>
<comment type="caution">
    <text evidence="2">The sequence shown here is derived from an EMBL/GenBank/DDBJ whole genome shotgun (WGS) entry which is preliminary data.</text>
</comment>
<evidence type="ECO:0000256" key="1">
    <source>
        <dbReference type="SAM" id="MobiDB-lite"/>
    </source>
</evidence>
<evidence type="ECO:0000313" key="2">
    <source>
        <dbReference type="EMBL" id="PKB99994.1"/>
    </source>
</evidence>
<feature type="compositionally biased region" description="Basic and acidic residues" evidence="1">
    <location>
        <begin position="95"/>
        <end position="104"/>
    </location>
</feature>
<proteinExistence type="predicted"/>
<dbReference type="EMBL" id="LLXJ01002007">
    <property type="protein sequence ID" value="PKB99994.1"/>
    <property type="molecule type" value="Genomic_DNA"/>
</dbReference>
<feature type="compositionally biased region" description="Polar residues" evidence="1">
    <location>
        <begin position="83"/>
        <end position="94"/>
    </location>
</feature>